<keyword evidence="2" id="KW-0472">Membrane</keyword>
<organism evidence="3 4">
    <name type="scientific">Rhizoctonia solani</name>
    <dbReference type="NCBI Taxonomy" id="456999"/>
    <lineage>
        <taxon>Eukaryota</taxon>
        <taxon>Fungi</taxon>
        <taxon>Dikarya</taxon>
        <taxon>Basidiomycota</taxon>
        <taxon>Agaricomycotina</taxon>
        <taxon>Agaricomycetes</taxon>
        <taxon>Cantharellales</taxon>
        <taxon>Ceratobasidiaceae</taxon>
        <taxon>Rhizoctonia</taxon>
    </lineage>
</organism>
<evidence type="ECO:0000256" key="1">
    <source>
        <dbReference type="SAM" id="MobiDB-lite"/>
    </source>
</evidence>
<evidence type="ECO:0000313" key="4">
    <source>
        <dbReference type="Proteomes" id="UP000650533"/>
    </source>
</evidence>
<dbReference type="Proteomes" id="UP000650533">
    <property type="component" value="Chromosome 13"/>
</dbReference>
<protein>
    <submittedName>
        <fullName evidence="3">Uncharacterized protein</fullName>
    </submittedName>
</protein>
<name>A0A8H8P7U2_9AGAM</name>
<accession>A0A8H8P7U2</accession>
<feature type="region of interest" description="Disordered" evidence="1">
    <location>
        <begin position="157"/>
        <end position="209"/>
    </location>
</feature>
<gene>
    <name evidence="3" type="ORF">RhiXN_07352</name>
</gene>
<feature type="compositionally biased region" description="Basic residues" evidence="1">
    <location>
        <begin position="196"/>
        <end position="209"/>
    </location>
</feature>
<keyword evidence="2" id="KW-0812">Transmembrane</keyword>
<dbReference type="GeneID" id="67029631"/>
<dbReference type="RefSeq" id="XP_043185640.1">
    <property type="nucleotide sequence ID" value="XM_043327168.1"/>
</dbReference>
<dbReference type="EMBL" id="CP059670">
    <property type="protein sequence ID" value="QRW25403.1"/>
    <property type="molecule type" value="Genomic_DNA"/>
</dbReference>
<proteinExistence type="predicted"/>
<sequence>MPTAIPVTPQTMNYASVVFAGFTAISAVWYVVWGRKHYRGPQVSAADFLGDAVPVATAGHPGTKEIIRNEERSSNEKVDKEKGVSESWAKAPRVVGPVLLDHELWTIRPFRFCQSSQATHHHHPLDLIRTSNETIHNTSGQEARRSTAAGTHGLSPIALTLPKSTSDAGSTVHRASKTDSAPNGRYATPCAGAGRSRTRVTRSRKRPRR</sequence>
<reference evidence="3" key="1">
    <citation type="submission" date="2020-05" db="EMBL/GenBank/DDBJ databases">
        <title>Evolutionary and genomic comparisons of hybrid uninucleate and nonhybrid Rhizoctonia fungi.</title>
        <authorList>
            <person name="Li C."/>
            <person name="Chen X."/>
        </authorList>
    </citation>
    <scope>NUCLEOTIDE SEQUENCE</scope>
    <source>
        <strain evidence="3">AG-1 IA</strain>
    </source>
</reference>
<dbReference type="KEGG" id="rsx:RhiXN_07352"/>
<keyword evidence="2" id="KW-1133">Transmembrane helix</keyword>
<feature type="transmembrane region" description="Helical" evidence="2">
    <location>
        <begin position="12"/>
        <end position="32"/>
    </location>
</feature>
<evidence type="ECO:0000256" key="2">
    <source>
        <dbReference type="SAM" id="Phobius"/>
    </source>
</evidence>
<dbReference type="AlphaFoldDB" id="A0A8H8P7U2"/>
<evidence type="ECO:0000313" key="3">
    <source>
        <dbReference type="EMBL" id="QRW25403.1"/>
    </source>
</evidence>